<evidence type="ECO:0000313" key="1">
    <source>
        <dbReference type="EMBL" id="KOM54839.1"/>
    </source>
</evidence>
<protein>
    <submittedName>
        <fullName evidence="1">Uncharacterized protein</fullName>
    </submittedName>
</protein>
<accession>A0A0L9VJD1</accession>
<sequence length="102" mass="12080">MYQQMHRLEKIHLSEDDPVGAFQQLCNIIADELMKVEYDANVFERGSNVPMYLQSQDVRELLRCRQVYRIVSSNIKWVSAPERQFPCRTMPRCPSKGVERQF</sequence>
<evidence type="ECO:0000313" key="2">
    <source>
        <dbReference type="Proteomes" id="UP000053144"/>
    </source>
</evidence>
<organism evidence="1 2">
    <name type="scientific">Phaseolus angularis</name>
    <name type="common">Azuki bean</name>
    <name type="synonym">Vigna angularis</name>
    <dbReference type="NCBI Taxonomy" id="3914"/>
    <lineage>
        <taxon>Eukaryota</taxon>
        <taxon>Viridiplantae</taxon>
        <taxon>Streptophyta</taxon>
        <taxon>Embryophyta</taxon>
        <taxon>Tracheophyta</taxon>
        <taxon>Spermatophyta</taxon>
        <taxon>Magnoliopsida</taxon>
        <taxon>eudicotyledons</taxon>
        <taxon>Gunneridae</taxon>
        <taxon>Pentapetalae</taxon>
        <taxon>rosids</taxon>
        <taxon>fabids</taxon>
        <taxon>Fabales</taxon>
        <taxon>Fabaceae</taxon>
        <taxon>Papilionoideae</taxon>
        <taxon>50 kb inversion clade</taxon>
        <taxon>NPAAA clade</taxon>
        <taxon>indigoferoid/millettioid clade</taxon>
        <taxon>Phaseoleae</taxon>
        <taxon>Vigna</taxon>
    </lineage>
</organism>
<reference evidence="2" key="1">
    <citation type="journal article" date="2015" name="Proc. Natl. Acad. Sci. U.S.A.">
        <title>Genome sequencing of adzuki bean (Vigna angularis) provides insight into high starch and low fat accumulation and domestication.</title>
        <authorList>
            <person name="Yang K."/>
            <person name="Tian Z."/>
            <person name="Chen C."/>
            <person name="Luo L."/>
            <person name="Zhao B."/>
            <person name="Wang Z."/>
            <person name="Yu L."/>
            <person name="Li Y."/>
            <person name="Sun Y."/>
            <person name="Li W."/>
            <person name="Chen Y."/>
            <person name="Li Y."/>
            <person name="Zhang Y."/>
            <person name="Ai D."/>
            <person name="Zhao J."/>
            <person name="Shang C."/>
            <person name="Ma Y."/>
            <person name="Wu B."/>
            <person name="Wang M."/>
            <person name="Gao L."/>
            <person name="Sun D."/>
            <person name="Zhang P."/>
            <person name="Guo F."/>
            <person name="Wang W."/>
            <person name="Li Y."/>
            <person name="Wang J."/>
            <person name="Varshney R.K."/>
            <person name="Wang J."/>
            <person name="Ling H.Q."/>
            <person name="Wan P."/>
        </authorList>
    </citation>
    <scope>NUCLEOTIDE SEQUENCE</scope>
    <source>
        <strain evidence="2">cv. Jingnong 6</strain>
    </source>
</reference>
<dbReference type="AlphaFoldDB" id="A0A0L9VJD1"/>
<gene>
    <name evidence="1" type="ORF">LR48_Vigan10g073100</name>
</gene>
<dbReference type="Proteomes" id="UP000053144">
    <property type="component" value="Chromosome 10"/>
</dbReference>
<dbReference type="Gramene" id="KOM54839">
    <property type="protein sequence ID" value="KOM54839"/>
    <property type="gene ID" value="LR48_Vigan10g073100"/>
</dbReference>
<dbReference type="EMBL" id="CM003380">
    <property type="protein sequence ID" value="KOM54839.1"/>
    <property type="molecule type" value="Genomic_DNA"/>
</dbReference>
<proteinExistence type="predicted"/>
<name>A0A0L9VJD1_PHAAN</name>